<comment type="caution">
    <text evidence="2">The sequence shown here is derived from an EMBL/GenBank/DDBJ whole genome shotgun (WGS) entry which is preliminary data.</text>
</comment>
<dbReference type="AlphaFoldDB" id="K0RAE4"/>
<reference evidence="2 3" key="1">
    <citation type="journal article" date="2012" name="Genome Biol.">
        <title>Genome and low-iron response of an oceanic diatom adapted to chronic iron limitation.</title>
        <authorList>
            <person name="Lommer M."/>
            <person name="Specht M."/>
            <person name="Roy A.S."/>
            <person name="Kraemer L."/>
            <person name="Andreson R."/>
            <person name="Gutowska M.A."/>
            <person name="Wolf J."/>
            <person name="Bergner S.V."/>
            <person name="Schilhabel M.B."/>
            <person name="Klostermeier U.C."/>
            <person name="Beiko R.G."/>
            <person name="Rosenstiel P."/>
            <person name="Hippler M."/>
            <person name="Laroche J."/>
        </authorList>
    </citation>
    <scope>NUCLEOTIDE SEQUENCE [LARGE SCALE GENOMIC DNA]</scope>
    <source>
        <strain evidence="2 3">CCMP1005</strain>
    </source>
</reference>
<evidence type="ECO:0000313" key="3">
    <source>
        <dbReference type="Proteomes" id="UP000266841"/>
    </source>
</evidence>
<name>K0RAE4_THAOC</name>
<accession>K0RAE4</accession>
<dbReference type="Proteomes" id="UP000266841">
    <property type="component" value="Unassembled WGS sequence"/>
</dbReference>
<dbReference type="eggNOG" id="KOG0157">
    <property type="taxonomic scope" value="Eukaryota"/>
</dbReference>
<evidence type="ECO:0000256" key="1">
    <source>
        <dbReference type="SAM" id="MobiDB-lite"/>
    </source>
</evidence>
<evidence type="ECO:0000313" key="2">
    <source>
        <dbReference type="EMBL" id="EJK46026.1"/>
    </source>
</evidence>
<dbReference type="OrthoDB" id="1470350at2759"/>
<keyword evidence="3" id="KW-1185">Reference proteome</keyword>
<gene>
    <name evidence="2" type="ORF">THAOC_35330</name>
</gene>
<organism evidence="2 3">
    <name type="scientific">Thalassiosira oceanica</name>
    <name type="common">Marine diatom</name>
    <dbReference type="NCBI Taxonomy" id="159749"/>
    <lineage>
        <taxon>Eukaryota</taxon>
        <taxon>Sar</taxon>
        <taxon>Stramenopiles</taxon>
        <taxon>Ochrophyta</taxon>
        <taxon>Bacillariophyta</taxon>
        <taxon>Coscinodiscophyceae</taxon>
        <taxon>Thalassiosirophycidae</taxon>
        <taxon>Thalassiosirales</taxon>
        <taxon>Thalassiosiraceae</taxon>
        <taxon>Thalassiosira</taxon>
    </lineage>
</organism>
<sequence length="182" mass="19540">MKLSLAAAVVTAARSSLAFVQSPSAPRGLGSRLLAVDTQEKVAINGAAPEADVFQAARAEEEEEEPEPLVGYGSGPLEMNGVTTNGVKPEDEGLPWWWEYLFELPAFQTTPQGTECQFGDSANVLRTNIEQIYGGFPSLDGAPLAEGEITDIAEGTMFIGLQRYADKYGSPYKLCFGPKSFL</sequence>
<proteinExistence type="predicted"/>
<dbReference type="EMBL" id="AGNL01048058">
    <property type="protein sequence ID" value="EJK46026.1"/>
    <property type="molecule type" value="Genomic_DNA"/>
</dbReference>
<protein>
    <submittedName>
        <fullName evidence="2">Uncharacterized protein</fullName>
    </submittedName>
</protein>
<feature type="region of interest" description="Disordered" evidence="1">
    <location>
        <begin position="57"/>
        <end position="76"/>
    </location>
</feature>